<sequence length="428" mass="46872">MKHLPTSLLLSTLTITLSAQAHNLVPAPKQTQSVLIKNATVHTVIQGVLTNTDVLIENGKISALGPQLSTNTTESTQVVDASGKHLYPGLIALDTSLGLVEIEMVRPTVDNAEVGDVNPQISAASAYNPDSELLPTIRYNGITHAQIVPSGNGLAGQSVVVDLDAWTIEDALQPSEGQFHFYWPQIKRMPEDEKEKAKAIEKNQQAIDKLIIAFEDGYRYFLSQNAQDTDNSPNLRWQAMLPLYQGKATLFAHVDSVNQIEQVIALTKKYQFKLVIVGGYDAWRLASSLREVNASVIYPHTLSLPKRKDEPVDLPFKIPSLLANAGIPYALGFSSDWNSRNLPYAAGYSAAYGVTPEQALKSVTLDAAKLLGISDLGAIAVGYQGSVVLSDGDILDPMSSKIESIWIEGRQIDLNNRHQQLYQKYLKR</sequence>
<dbReference type="SUPFAM" id="SSF51556">
    <property type="entry name" value="Metallo-dependent hydrolases"/>
    <property type="match status" value="1"/>
</dbReference>
<protein>
    <submittedName>
        <fullName evidence="3">Amidohydrolase</fullName>
    </submittedName>
</protein>
<dbReference type="RefSeq" id="WP_240129321.1">
    <property type="nucleotide sequence ID" value="NZ_JACSDI010000001.1"/>
</dbReference>
<dbReference type="SUPFAM" id="SSF51338">
    <property type="entry name" value="Composite domain of metallo-dependent hydrolases"/>
    <property type="match status" value="1"/>
</dbReference>
<evidence type="ECO:0000259" key="2">
    <source>
        <dbReference type="Pfam" id="PF01979"/>
    </source>
</evidence>
<dbReference type="Pfam" id="PF01979">
    <property type="entry name" value="Amidohydro_1"/>
    <property type="match status" value="1"/>
</dbReference>
<feature type="signal peptide" evidence="1">
    <location>
        <begin position="1"/>
        <end position="21"/>
    </location>
</feature>
<dbReference type="Proteomes" id="UP000829384">
    <property type="component" value="Unassembled WGS sequence"/>
</dbReference>
<feature type="domain" description="Amidohydrolase-related" evidence="2">
    <location>
        <begin position="349"/>
        <end position="397"/>
    </location>
</feature>
<dbReference type="InterPro" id="IPR051781">
    <property type="entry name" value="Metallo-dep_Hydrolase"/>
</dbReference>
<accession>A0ABS9QQB7</accession>
<feature type="chain" id="PRO_5045130164" evidence="1">
    <location>
        <begin position="22"/>
        <end position="428"/>
    </location>
</feature>
<dbReference type="Gene3D" id="3.20.20.140">
    <property type="entry name" value="Metal-dependent hydrolases"/>
    <property type="match status" value="1"/>
</dbReference>
<dbReference type="InterPro" id="IPR006680">
    <property type="entry name" value="Amidohydro-rel"/>
</dbReference>
<name>A0ABS9QQB7_9GAMM</name>
<gene>
    <name evidence="3" type="ORF">H9J30_01090</name>
</gene>
<dbReference type="InterPro" id="IPR032466">
    <property type="entry name" value="Metal_Hydrolase"/>
</dbReference>
<keyword evidence="4" id="KW-1185">Reference proteome</keyword>
<evidence type="ECO:0000313" key="4">
    <source>
        <dbReference type="Proteomes" id="UP000829384"/>
    </source>
</evidence>
<dbReference type="CDD" id="cd01309">
    <property type="entry name" value="Met_dep_hydrolase_C"/>
    <property type="match status" value="1"/>
</dbReference>
<dbReference type="InterPro" id="IPR011059">
    <property type="entry name" value="Metal-dep_hydrolase_composite"/>
</dbReference>
<keyword evidence="1" id="KW-0732">Signal</keyword>
<proteinExistence type="predicted"/>
<evidence type="ECO:0000313" key="3">
    <source>
        <dbReference type="EMBL" id="MCG9962527.1"/>
    </source>
</evidence>
<reference evidence="3 4" key="1">
    <citation type="submission" date="2020-08" db="EMBL/GenBank/DDBJ databases">
        <title>Whole genome sequence of Shewanella sp strain PS-2.</title>
        <authorList>
            <person name="Das S.K."/>
        </authorList>
    </citation>
    <scope>NUCLEOTIDE SEQUENCE [LARGE SCALE GENOMIC DNA]</scope>
    <source>
        <strain evidence="3 4">PS-2</strain>
    </source>
</reference>
<dbReference type="PANTHER" id="PTHR43135:SF3">
    <property type="entry name" value="ALPHA-D-RIBOSE 1-METHYLPHOSPHONATE 5-TRIPHOSPHATE DIPHOSPHATASE"/>
    <property type="match status" value="1"/>
</dbReference>
<dbReference type="Gene3D" id="2.30.40.10">
    <property type="entry name" value="Urease, subunit C, domain 1"/>
    <property type="match status" value="1"/>
</dbReference>
<dbReference type="PANTHER" id="PTHR43135">
    <property type="entry name" value="ALPHA-D-RIBOSE 1-METHYLPHOSPHONATE 5-TRIPHOSPHATE DIPHOSPHATASE"/>
    <property type="match status" value="1"/>
</dbReference>
<organism evidence="3 4">
    <name type="scientific">Shewanella cutis</name>
    <dbReference type="NCBI Taxonomy" id="2766780"/>
    <lineage>
        <taxon>Bacteria</taxon>
        <taxon>Pseudomonadati</taxon>
        <taxon>Pseudomonadota</taxon>
        <taxon>Gammaproteobacteria</taxon>
        <taxon>Alteromonadales</taxon>
        <taxon>Shewanellaceae</taxon>
        <taxon>Shewanella</taxon>
    </lineage>
</organism>
<evidence type="ECO:0000256" key="1">
    <source>
        <dbReference type="SAM" id="SignalP"/>
    </source>
</evidence>
<comment type="caution">
    <text evidence="3">The sequence shown here is derived from an EMBL/GenBank/DDBJ whole genome shotgun (WGS) entry which is preliminary data.</text>
</comment>
<dbReference type="EMBL" id="JACSDI010000001">
    <property type="protein sequence ID" value="MCG9962527.1"/>
    <property type="molecule type" value="Genomic_DNA"/>
</dbReference>